<dbReference type="PROSITE" id="PS01124">
    <property type="entry name" value="HTH_ARAC_FAMILY_2"/>
    <property type="match status" value="1"/>
</dbReference>
<comment type="caution">
    <text evidence="5">The sequence shown here is derived from an EMBL/GenBank/DDBJ whole genome shotgun (WGS) entry which is preliminary data.</text>
</comment>
<sequence length="282" mass="33311">MEQPYYETFQEINEFGIRLAYNTAPGGYHPLHWHEEIELLYPLNGESTIQIEGRKYQIANKQLTVLDSRQVHSTYTYSDTSMFICVHISRKYMERYLPDLDLYQIRCIPDNISDEKFSEYLTICKLMEQLTRLYIEDVQAYLMEAEGIILQVLARLIRHFSVKAAAVNTATDKQTLERIRDVITYVEENFRDPISLQDIADYLGLGKEYFCRFFKKNMGMSFLQYVNEVRVSHIYQDLIRTDTPIGELAEQNGFYNQKLFNRTFKEIYGCTPSSVRRNEKLI</sequence>
<gene>
    <name evidence="5" type="ORF">FNY66_15190</name>
</gene>
<dbReference type="InterPro" id="IPR018060">
    <property type="entry name" value="HTH_AraC"/>
</dbReference>
<dbReference type="SUPFAM" id="SSF51215">
    <property type="entry name" value="Regulatory protein AraC"/>
    <property type="match status" value="1"/>
</dbReference>
<keyword evidence="1" id="KW-0805">Transcription regulation</keyword>
<dbReference type="InterPro" id="IPR014710">
    <property type="entry name" value="RmlC-like_jellyroll"/>
</dbReference>
<dbReference type="GO" id="GO:0003700">
    <property type="term" value="F:DNA-binding transcription factor activity"/>
    <property type="evidence" value="ECO:0007669"/>
    <property type="project" value="InterPro"/>
</dbReference>
<accession>A0A5M9HYG3</accession>
<dbReference type="Pfam" id="PF12833">
    <property type="entry name" value="HTH_18"/>
    <property type="match status" value="1"/>
</dbReference>
<protein>
    <submittedName>
        <fullName evidence="5">Helix-turn-helix domain-containing protein</fullName>
    </submittedName>
</protein>
<evidence type="ECO:0000256" key="2">
    <source>
        <dbReference type="ARBA" id="ARBA00023125"/>
    </source>
</evidence>
<dbReference type="SMART" id="SM00342">
    <property type="entry name" value="HTH_ARAC"/>
    <property type="match status" value="1"/>
</dbReference>
<organism evidence="5 6">
    <name type="scientific">Mediterraneibacter catenae</name>
    <dbReference type="NCBI Taxonomy" id="2594882"/>
    <lineage>
        <taxon>Bacteria</taxon>
        <taxon>Bacillati</taxon>
        <taxon>Bacillota</taxon>
        <taxon>Clostridia</taxon>
        <taxon>Lachnospirales</taxon>
        <taxon>Lachnospiraceae</taxon>
        <taxon>Mediterraneibacter</taxon>
    </lineage>
</organism>
<evidence type="ECO:0000256" key="1">
    <source>
        <dbReference type="ARBA" id="ARBA00023015"/>
    </source>
</evidence>
<dbReference type="GO" id="GO:0043565">
    <property type="term" value="F:sequence-specific DNA binding"/>
    <property type="evidence" value="ECO:0007669"/>
    <property type="project" value="InterPro"/>
</dbReference>
<name>A0A5M9HYG3_9FIRM</name>
<dbReference type="PANTHER" id="PTHR43280:SF2">
    <property type="entry name" value="HTH-TYPE TRANSCRIPTIONAL REGULATOR EXSA"/>
    <property type="match status" value="1"/>
</dbReference>
<dbReference type="EMBL" id="VMSO01000044">
    <property type="protein sequence ID" value="KAA8500132.1"/>
    <property type="molecule type" value="Genomic_DNA"/>
</dbReference>
<dbReference type="SUPFAM" id="SSF46689">
    <property type="entry name" value="Homeodomain-like"/>
    <property type="match status" value="2"/>
</dbReference>
<dbReference type="Gene3D" id="2.60.120.10">
    <property type="entry name" value="Jelly Rolls"/>
    <property type="match status" value="1"/>
</dbReference>
<feature type="domain" description="HTH araC/xylS-type" evidence="4">
    <location>
        <begin position="180"/>
        <end position="278"/>
    </location>
</feature>
<evidence type="ECO:0000259" key="4">
    <source>
        <dbReference type="PROSITE" id="PS01124"/>
    </source>
</evidence>
<proteinExistence type="predicted"/>
<dbReference type="OrthoDB" id="253601at2"/>
<keyword evidence="6" id="KW-1185">Reference proteome</keyword>
<dbReference type="InterPro" id="IPR009057">
    <property type="entry name" value="Homeodomain-like_sf"/>
</dbReference>
<evidence type="ECO:0000313" key="6">
    <source>
        <dbReference type="Proteomes" id="UP000322025"/>
    </source>
</evidence>
<dbReference type="AlphaFoldDB" id="A0A5M9HYG3"/>
<keyword evidence="3" id="KW-0804">Transcription</keyword>
<dbReference type="Proteomes" id="UP000322025">
    <property type="component" value="Unassembled WGS sequence"/>
</dbReference>
<dbReference type="Gene3D" id="1.10.10.60">
    <property type="entry name" value="Homeodomain-like"/>
    <property type="match status" value="2"/>
</dbReference>
<dbReference type="Pfam" id="PF02311">
    <property type="entry name" value="AraC_binding"/>
    <property type="match status" value="1"/>
</dbReference>
<reference evidence="5" key="1">
    <citation type="submission" date="2019-07" db="EMBL/GenBank/DDBJ databases">
        <authorList>
            <person name="Wongkuna S."/>
            <person name="Scaria J."/>
        </authorList>
    </citation>
    <scope>NUCLEOTIDE SEQUENCE [LARGE SCALE GENOMIC DNA]</scope>
    <source>
        <strain evidence="5">SW178</strain>
    </source>
</reference>
<dbReference type="RefSeq" id="WP_150311661.1">
    <property type="nucleotide sequence ID" value="NZ_VMSO01000044.1"/>
</dbReference>
<keyword evidence="2" id="KW-0238">DNA-binding</keyword>
<dbReference type="InterPro" id="IPR037923">
    <property type="entry name" value="HTH-like"/>
</dbReference>
<evidence type="ECO:0000313" key="5">
    <source>
        <dbReference type="EMBL" id="KAA8500132.1"/>
    </source>
</evidence>
<dbReference type="PANTHER" id="PTHR43280">
    <property type="entry name" value="ARAC-FAMILY TRANSCRIPTIONAL REGULATOR"/>
    <property type="match status" value="1"/>
</dbReference>
<dbReference type="InterPro" id="IPR003313">
    <property type="entry name" value="AraC-bd"/>
</dbReference>
<evidence type="ECO:0000256" key="3">
    <source>
        <dbReference type="ARBA" id="ARBA00023163"/>
    </source>
</evidence>